<evidence type="ECO:0000313" key="3">
    <source>
        <dbReference type="EMBL" id="KAK7486372.1"/>
    </source>
</evidence>
<keyword evidence="4" id="KW-1185">Reference proteome</keyword>
<reference evidence="3 4" key="1">
    <citation type="journal article" date="2023" name="Sci. Data">
        <title>Genome assembly of the Korean intertidal mud-creeper Batillaria attramentaria.</title>
        <authorList>
            <person name="Patra A.K."/>
            <person name="Ho P.T."/>
            <person name="Jun S."/>
            <person name="Lee S.J."/>
            <person name="Kim Y."/>
            <person name="Won Y.J."/>
        </authorList>
    </citation>
    <scope>NUCLEOTIDE SEQUENCE [LARGE SCALE GENOMIC DNA]</scope>
    <source>
        <strain evidence="3">Wonlab-2016</strain>
    </source>
</reference>
<dbReference type="PANTHER" id="PTHR31689:SF0">
    <property type="entry name" value="DIAMINOPIMELATE EPIMERASE"/>
    <property type="match status" value="1"/>
</dbReference>
<comment type="caution">
    <text evidence="3">The sequence shown here is derived from an EMBL/GenBank/DDBJ whole genome shotgun (WGS) entry which is preliminary data.</text>
</comment>
<organism evidence="3 4">
    <name type="scientific">Batillaria attramentaria</name>
    <dbReference type="NCBI Taxonomy" id="370345"/>
    <lineage>
        <taxon>Eukaryota</taxon>
        <taxon>Metazoa</taxon>
        <taxon>Spiralia</taxon>
        <taxon>Lophotrochozoa</taxon>
        <taxon>Mollusca</taxon>
        <taxon>Gastropoda</taxon>
        <taxon>Caenogastropoda</taxon>
        <taxon>Sorbeoconcha</taxon>
        <taxon>Cerithioidea</taxon>
        <taxon>Batillariidae</taxon>
        <taxon>Batillaria</taxon>
    </lineage>
</organism>
<accession>A0ABD0KGZ6</accession>
<dbReference type="HAMAP" id="MF_00197">
    <property type="entry name" value="DAP_epimerase"/>
    <property type="match status" value="1"/>
</dbReference>
<dbReference type="AlphaFoldDB" id="A0ABD0KGZ6"/>
<evidence type="ECO:0000256" key="1">
    <source>
        <dbReference type="ARBA" id="ARBA00010219"/>
    </source>
</evidence>
<dbReference type="Gene3D" id="3.10.310.10">
    <property type="entry name" value="Diaminopimelate Epimerase, Chain A, domain 1"/>
    <property type="match status" value="2"/>
</dbReference>
<gene>
    <name evidence="3" type="ORF">BaRGS_00022420</name>
</gene>
<dbReference type="Proteomes" id="UP001519460">
    <property type="component" value="Unassembled WGS sequence"/>
</dbReference>
<sequence>MDELFFSKYEGAGNDFIAIDQTSSGAALSTGQLLRMCNRKTGIGADGVLELRQSHVTGCSFRLVYYNADGREGSLCGNGARCSLAFAQNLGFIQLDSRNQQVTFEACDGAHKGGVLEDGQFFVDMRNVAVADITHVDKDSYFLDNGSPHHVTFVRDLADADVVHKGRELRWGTYGETGANINFAEAESNSRGSRLTVRTYERGVEDETLACGTGACASAIAAHVRHQNVLSSPRISDEEGEFPMMKTRVSMKGGTLEVQFKLENNTYTDIRLCGPARHVYDGKISIANLS</sequence>
<dbReference type="PANTHER" id="PTHR31689">
    <property type="entry name" value="DIAMINOPIMELATE EPIMERASE, CHLOROPLASTIC"/>
    <property type="match status" value="1"/>
</dbReference>
<evidence type="ECO:0000313" key="4">
    <source>
        <dbReference type="Proteomes" id="UP001519460"/>
    </source>
</evidence>
<proteinExistence type="inferred from homology"/>
<dbReference type="EMBL" id="JACVVK020000180">
    <property type="protein sequence ID" value="KAK7486372.1"/>
    <property type="molecule type" value="Genomic_DNA"/>
</dbReference>
<dbReference type="NCBIfam" id="TIGR00652">
    <property type="entry name" value="DapF"/>
    <property type="match status" value="1"/>
</dbReference>
<protein>
    <recommendedName>
        <fullName evidence="5">Diaminopimelate epimerase</fullName>
    </recommendedName>
</protein>
<keyword evidence="2" id="KW-0413">Isomerase</keyword>
<dbReference type="GO" id="GO:0016853">
    <property type="term" value="F:isomerase activity"/>
    <property type="evidence" value="ECO:0007669"/>
    <property type="project" value="UniProtKB-KW"/>
</dbReference>
<name>A0ABD0KGZ6_9CAEN</name>
<comment type="similarity">
    <text evidence="1">Belongs to the diaminopimelate epimerase family.</text>
</comment>
<dbReference type="SUPFAM" id="SSF54506">
    <property type="entry name" value="Diaminopimelate epimerase-like"/>
    <property type="match status" value="2"/>
</dbReference>
<dbReference type="InterPro" id="IPR001653">
    <property type="entry name" value="DAP_epimerase_DapF"/>
</dbReference>
<evidence type="ECO:0000256" key="2">
    <source>
        <dbReference type="ARBA" id="ARBA00023235"/>
    </source>
</evidence>
<evidence type="ECO:0008006" key="5">
    <source>
        <dbReference type="Google" id="ProtNLM"/>
    </source>
</evidence>
<dbReference type="Pfam" id="PF01678">
    <property type="entry name" value="DAP_epimerase"/>
    <property type="match status" value="2"/>
</dbReference>